<evidence type="ECO:0000256" key="8">
    <source>
        <dbReference type="ARBA" id="ARBA00022898"/>
    </source>
</evidence>
<keyword evidence="5 11" id="KW-0028">Amino-acid biosynthesis</keyword>
<dbReference type="Proteomes" id="UP000007264">
    <property type="component" value="Unassembled WGS sequence"/>
</dbReference>
<dbReference type="GO" id="GO:0006567">
    <property type="term" value="P:L-threonine catabolic process"/>
    <property type="evidence" value="ECO:0007669"/>
    <property type="project" value="TreeGrafter"/>
</dbReference>
<evidence type="ECO:0000256" key="2">
    <source>
        <dbReference type="ARBA" id="ARBA00001933"/>
    </source>
</evidence>
<dbReference type="InterPro" id="IPR001721">
    <property type="entry name" value="TD_ACT-like"/>
</dbReference>
<evidence type="ECO:0000256" key="7">
    <source>
        <dbReference type="ARBA" id="ARBA00022737"/>
    </source>
</evidence>
<dbReference type="NCBIfam" id="TIGR01124">
    <property type="entry name" value="ilvA_2Cterm"/>
    <property type="match status" value="1"/>
</dbReference>
<dbReference type="InterPro" id="IPR045865">
    <property type="entry name" value="ACT-like_dom_sf"/>
</dbReference>
<sequence>MFGCYLPLPEARCSLYSSTSPLISTSDQRLAHSLRFNLTQKLFQELPAHPRLFRRHNAVSEDYWLPPGELSEIDRNAGLDAPENIFRCFGCTEAECQGPKGCAKIPWRLEPGGYLKNILNARVYDIAVAGWLQIETPLEEAKQLSDELGNTLLLKREDLQAVFSFKVRGAFNKLAQLSQEELDRGVICASAGNHAQGVALAARTLGCHATICMPPTTTAIKIEAVRRLGGEIELVGQTYAEAQTHARERALKEDKIFVSAFDDPYIIAGQGTMGLEILRHCPAHLRRDLHAIFVPIGGGGMAAGIAALVKEIDPGILVIGVEPTGANKMAISLKTGKRVSLDNIDVFADGVAIKEPGAECFRLLRKFLDGVLLVDNASICAAIKDVFNETRTILEPAGAVAVAGVKAYLKARPEIKGKTMVAVTSGANMNFDRLRLVTELADLGANREAMLMSTISGRPGTLREFVNMAVPEGTHLNITELRHRYTEDRDCQVLWSVGLRTESDLTSVLERVTAAGTPTQDISGIEEAQVHVRHLVGGRARGDQQLSNEQLFTVAGPERVGAVRQLLNALGTTWNVTLFHYRKTGNRSSPILLGLEVPPGSAEKLTATTKASIDFILL</sequence>
<evidence type="ECO:0000256" key="11">
    <source>
        <dbReference type="RuleBase" id="RU362012"/>
    </source>
</evidence>
<dbReference type="InterPro" id="IPR038110">
    <property type="entry name" value="TD_ACT-like_sf"/>
</dbReference>
<comment type="pathway">
    <text evidence="3 11">Amino-acid biosynthesis; L-isoleucine biosynthesis; 2-oxobutanoate from L-threonine: step 1/1.</text>
</comment>
<dbReference type="Gene3D" id="3.40.1020.10">
    <property type="entry name" value="Biosynthetic Threonine Deaminase, Domain 3"/>
    <property type="match status" value="1"/>
</dbReference>
<comment type="similarity">
    <text evidence="4 11">Belongs to the serine/threonine dehydratase family.</text>
</comment>
<evidence type="ECO:0000256" key="1">
    <source>
        <dbReference type="ARBA" id="ARBA00001274"/>
    </source>
</evidence>
<dbReference type="OrthoDB" id="4418812at2759"/>
<dbReference type="eggNOG" id="KOG1250">
    <property type="taxonomic scope" value="Eukaryota"/>
</dbReference>
<accession>I0YJZ8</accession>
<feature type="domain" description="ACT-like" evidence="12">
    <location>
        <begin position="449"/>
        <end position="524"/>
    </location>
</feature>
<keyword evidence="10 11" id="KW-0100">Branched-chain amino acid biosynthesis</keyword>
<gene>
    <name evidence="13" type="ORF">COCSUDRAFT_20334</name>
</gene>
<dbReference type="InterPro" id="IPR005787">
    <property type="entry name" value="Thr_deHydtase_biosynth"/>
</dbReference>
<dbReference type="STRING" id="574566.I0YJZ8"/>
<organism evidence="13 14">
    <name type="scientific">Coccomyxa subellipsoidea (strain C-169)</name>
    <name type="common">Green microalga</name>
    <dbReference type="NCBI Taxonomy" id="574566"/>
    <lineage>
        <taxon>Eukaryota</taxon>
        <taxon>Viridiplantae</taxon>
        <taxon>Chlorophyta</taxon>
        <taxon>core chlorophytes</taxon>
        <taxon>Trebouxiophyceae</taxon>
        <taxon>Trebouxiophyceae incertae sedis</taxon>
        <taxon>Coccomyxaceae</taxon>
        <taxon>Coccomyxa</taxon>
        <taxon>Coccomyxa subellipsoidea</taxon>
    </lineage>
</organism>
<name>I0YJZ8_COCSC</name>
<evidence type="ECO:0000313" key="13">
    <source>
        <dbReference type="EMBL" id="EIE18717.1"/>
    </source>
</evidence>
<dbReference type="PANTHER" id="PTHR48078">
    <property type="entry name" value="THREONINE DEHYDRATASE, MITOCHONDRIAL-RELATED"/>
    <property type="match status" value="1"/>
</dbReference>
<dbReference type="RefSeq" id="XP_005643261.1">
    <property type="nucleotide sequence ID" value="XM_005643204.1"/>
</dbReference>
<proteinExistence type="inferred from homology"/>
<dbReference type="GeneID" id="17036646"/>
<dbReference type="InterPro" id="IPR036052">
    <property type="entry name" value="TrpB-like_PALP_sf"/>
</dbReference>
<dbReference type="UniPathway" id="UPA00047">
    <property type="reaction ID" value="UER00054"/>
</dbReference>
<dbReference type="AlphaFoldDB" id="I0YJZ8"/>
<comment type="catalytic activity">
    <reaction evidence="1 11">
        <text>L-threonine = 2-oxobutanoate + NH4(+)</text>
        <dbReference type="Rhea" id="RHEA:22108"/>
        <dbReference type="ChEBI" id="CHEBI:16763"/>
        <dbReference type="ChEBI" id="CHEBI:28938"/>
        <dbReference type="ChEBI" id="CHEBI:57926"/>
        <dbReference type="EC" id="4.3.1.19"/>
    </reaction>
</comment>
<dbReference type="KEGG" id="csl:COCSUDRAFT_20334"/>
<evidence type="ECO:0000313" key="14">
    <source>
        <dbReference type="Proteomes" id="UP000007264"/>
    </source>
</evidence>
<feature type="domain" description="ACT-like" evidence="12">
    <location>
        <begin position="550"/>
        <end position="618"/>
    </location>
</feature>
<dbReference type="PROSITE" id="PS51672">
    <property type="entry name" value="ACT_LIKE"/>
    <property type="match status" value="2"/>
</dbReference>
<keyword evidence="8 11" id="KW-0663">Pyridoxal phosphate</keyword>
<evidence type="ECO:0000256" key="10">
    <source>
        <dbReference type="ARBA" id="ARBA00023304"/>
    </source>
</evidence>
<protein>
    <recommendedName>
        <fullName evidence="11">Threonine dehydratase</fullName>
        <ecNumber evidence="11">4.3.1.19</ecNumber>
    </recommendedName>
    <alternativeName>
        <fullName evidence="11">Threonine deaminase</fullName>
    </alternativeName>
</protein>
<keyword evidence="7" id="KW-0677">Repeat</keyword>
<dbReference type="EC" id="4.3.1.19" evidence="11"/>
<dbReference type="InterPro" id="IPR001926">
    <property type="entry name" value="TrpB-like_PALP"/>
</dbReference>
<dbReference type="SUPFAM" id="SSF55021">
    <property type="entry name" value="ACT-like"/>
    <property type="match status" value="2"/>
</dbReference>
<evidence type="ECO:0000256" key="3">
    <source>
        <dbReference type="ARBA" id="ARBA00004810"/>
    </source>
</evidence>
<dbReference type="InterPro" id="IPR050147">
    <property type="entry name" value="Ser/Thr_Dehydratase"/>
</dbReference>
<dbReference type="GO" id="GO:0004794">
    <property type="term" value="F:threonine deaminase activity"/>
    <property type="evidence" value="ECO:0007669"/>
    <property type="project" value="UniProtKB-UniRule"/>
</dbReference>
<dbReference type="EMBL" id="AGSI01000022">
    <property type="protein sequence ID" value="EIE18717.1"/>
    <property type="molecule type" value="Genomic_DNA"/>
</dbReference>
<keyword evidence="9 11" id="KW-0456">Lyase</keyword>
<comment type="cofactor">
    <cofactor evidence="2 11">
        <name>pyridoxal 5'-phosphate</name>
        <dbReference type="ChEBI" id="CHEBI:597326"/>
    </cofactor>
</comment>
<reference evidence="13 14" key="1">
    <citation type="journal article" date="2012" name="Genome Biol.">
        <title>The genome of the polar eukaryotic microalga coccomyxa subellipsoidea reveals traits of cold adaptation.</title>
        <authorList>
            <person name="Blanc G."/>
            <person name="Agarkova I."/>
            <person name="Grimwood J."/>
            <person name="Kuo A."/>
            <person name="Brueggeman A."/>
            <person name="Dunigan D."/>
            <person name="Gurnon J."/>
            <person name="Ladunga I."/>
            <person name="Lindquist E."/>
            <person name="Lucas S."/>
            <person name="Pangilinan J."/>
            <person name="Proschold T."/>
            <person name="Salamov A."/>
            <person name="Schmutz J."/>
            <person name="Weeks D."/>
            <person name="Yamada T."/>
            <person name="Claverie J.M."/>
            <person name="Grigoriev I."/>
            <person name="Van Etten J."/>
            <person name="Lomsadze A."/>
            <person name="Borodovsky M."/>
        </authorList>
    </citation>
    <scope>NUCLEOTIDE SEQUENCE [LARGE SCALE GENOMIC DNA]</scope>
    <source>
        <strain evidence="13 14">C-169</strain>
    </source>
</reference>
<dbReference type="Pfam" id="PF00585">
    <property type="entry name" value="Thr_dehydrat_C"/>
    <property type="match status" value="2"/>
</dbReference>
<dbReference type="FunFam" id="3.40.50.1100:FF:000005">
    <property type="entry name" value="Threonine dehydratase catabolic"/>
    <property type="match status" value="1"/>
</dbReference>
<evidence type="ECO:0000256" key="5">
    <source>
        <dbReference type="ARBA" id="ARBA00022605"/>
    </source>
</evidence>
<evidence type="ECO:0000256" key="9">
    <source>
        <dbReference type="ARBA" id="ARBA00023239"/>
    </source>
</evidence>
<dbReference type="Gene3D" id="3.40.50.1100">
    <property type="match status" value="2"/>
</dbReference>
<dbReference type="GO" id="GO:0003941">
    <property type="term" value="F:L-serine ammonia-lyase activity"/>
    <property type="evidence" value="ECO:0007669"/>
    <property type="project" value="UniProtKB-ARBA"/>
</dbReference>
<dbReference type="PANTHER" id="PTHR48078:SF11">
    <property type="entry name" value="THREONINE DEHYDRATASE, MITOCHONDRIAL"/>
    <property type="match status" value="1"/>
</dbReference>
<evidence type="ECO:0000256" key="4">
    <source>
        <dbReference type="ARBA" id="ARBA00010869"/>
    </source>
</evidence>
<dbReference type="GO" id="GO:0009097">
    <property type="term" value="P:isoleucine biosynthetic process"/>
    <property type="evidence" value="ECO:0007669"/>
    <property type="project" value="UniProtKB-UniRule"/>
</dbReference>
<dbReference type="GO" id="GO:0006565">
    <property type="term" value="P:L-serine catabolic process"/>
    <property type="evidence" value="ECO:0007669"/>
    <property type="project" value="TreeGrafter"/>
</dbReference>
<keyword evidence="6 11" id="KW-0412">Isoleucine biosynthesis</keyword>
<dbReference type="Pfam" id="PF00291">
    <property type="entry name" value="PALP"/>
    <property type="match status" value="1"/>
</dbReference>
<comment type="caution">
    <text evidence="13">The sequence shown here is derived from an EMBL/GenBank/DDBJ whole genome shotgun (WGS) entry which is preliminary data.</text>
</comment>
<keyword evidence="14" id="KW-1185">Reference proteome</keyword>
<dbReference type="CDD" id="cd01562">
    <property type="entry name" value="Thr-dehyd"/>
    <property type="match status" value="1"/>
</dbReference>
<dbReference type="SUPFAM" id="SSF53686">
    <property type="entry name" value="Tryptophan synthase beta subunit-like PLP-dependent enzymes"/>
    <property type="match status" value="1"/>
</dbReference>
<evidence type="ECO:0000259" key="12">
    <source>
        <dbReference type="PROSITE" id="PS51672"/>
    </source>
</evidence>
<evidence type="ECO:0000256" key="6">
    <source>
        <dbReference type="ARBA" id="ARBA00022624"/>
    </source>
</evidence>